<sequence length="256" mass="29137">MTTQLDSEDQNDQAIITFPSPHRLQDISIPKLKPDTIKEIPFAQQQFQIRLANSQGIREAASLLIKKMYAWRGYDTDAKDPNKITLVTDYKDTVVGTLTLGLDSPPQGLTADELYHPEVELLRSQGRKICDITRLAIDLDLKSKRVMPALFHVAYIYARNIHHCTDTLIEVNPRHVVFYERMMGFKRFGPERICPRVNAPAVLMRLTGSYMSEQIQKYGGLGPDTKNTKSIYPYFFSSTDELGITQRLLRDGFGPT</sequence>
<dbReference type="Pfam" id="PF21926">
    <property type="entry name" value="FeeM"/>
    <property type="match status" value="1"/>
</dbReference>
<dbReference type="RefSeq" id="WP_239797247.1">
    <property type="nucleotide sequence ID" value="NZ_OU912926.1"/>
</dbReference>
<dbReference type="InterPro" id="IPR000182">
    <property type="entry name" value="GNAT_dom"/>
</dbReference>
<accession>A0ABM8Z0Y1</accession>
<organism evidence="2 3">
    <name type="scientific">Candidatus Nitrotoga arctica</name>
    <dbReference type="NCBI Taxonomy" id="453162"/>
    <lineage>
        <taxon>Bacteria</taxon>
        <taxon>Pseudomonadati</taxon>
        <taxon>Pseudomonadota</taxon>
        <taxon>Betaproteobacteria</taxon>
        <taxon>Nitrosomonadales</taxon>
        <taxon>Gallionellaceae</taxon>
        <taxon>Candidatus Nitrotoga</taxon>
    </lineage>
</organism>
<dbReference type="InterPro" id="IPR054597">
    <property type="entry name" value="FeeM_cat"/>
</dbReference>
<dbReference type="Proteomes" id="UP000839052">
    <property type="component" value="Chromosome"/>
</dbReference>
<dbReference type="PROSITE" id="PS51186">
    <property type="entry name" value="GNAT"/>
    <property type="match status" value="1"/>
</dbReference>
<feature type="domain" description="N-acetyltransferase" evidence="1">
    <location>
        <begin position="47"/>
        <end position="209"/>
    </location>
</feature>
<dbReference type="InterPro" id="IPR016181">
    <property type="entry name" value="Acyl_CoA_acyltransferase"/>
</dbReference>
<evidence type="ECO:0000259" key="1">
    <source>
        <dbReference type="PROSITE" id="PS51186"/>
    </source>
</evidence>
<reference evidence="2 3" key="1">
    <citation type="submission" date="2021-10" db="EMBL/GenBank/DDBJ databases">
        <authorList>
            <person name="Koch H."/>
        </authorList>
    </citation>
    <scope>NUCLEOTIDE SEQUENCE [LARGE SCALE GENOMIC DNA]</scope>
    <source>
        <strain evidence="2">6680</strain>
    </source>
</reference>
<dbReference type="EMBL" id="OU912926">
    <property type="protein sequence ID" value="CAG9933473.1"/>
    <property type="molecule type" value="Genomic_DNA"/>
</dbReference>
<proteinExistence type="predicted"/>
<protein>
    <submittedName>
        <fullName evidence="2">N-acetyltransferase domain-containing protein</fullName>
    </submittedName>
</protein>
<name>A0ABM8Z0Y1_9PROT</name>
<keyword evidence="3" id="KW-1185">Reference proteome</keyword>
<dbReference type="Gene3D" id="3.40.630.30">
    <property type="match status" value="1"/>
</dbReference>
<evidence type="ECO:0000313" key="2">
    <source>
        <dbReference type="EMBL" id="CAG9933473.1"/>
    </source>
</evidence>
<dbReference type="SUPFAM" id="SSF55729">
    <property type="entry name" value="Acyl-CoA N-acyltransferases (Nat)"/>
    <property type="match status" value="1"/>
</dbReference>
<gene>
    <name evidence="2" type="ORF">NTG6680_2224</name>
</gene>
<evidence type="ECO:0000313" key="3">
    <source>
        <dbReference type="Proteomes" id="UP000839052"/>
    </source>
</evidence>